<protein>
    <recommendedName>
        <fullName evidence="9">Periplasmic chaperone PpiD</fullName>
    </recommendedName>
    <alternativeName>
        <fullName evidence="10">Periplasmic folding chaperone</fullName>
    </alternativeName>
</protein>
<evidence type="ECO:0000259" key="14">
    <source>
        <dbReference type="PROSITE" id="PS50198"/>
    </source>
</evidence>
<keyword evidence="5 13" id="KW-1133">Transmembrane helix</keyword>
<organism evidence="15 16">
    <name type="scientific">Catalinimonas alkaloidigena</name>
    <dbReference type="NCBI Taxonomy" id="1075417"/>
    <lineage>
        <taxon>Bacteria</taxon>
        <taxon>Pseudomonadati</taxon>
        <taxon>Bacteroidota</taxon>
        <taxon>Cytophagia</taxon>
        <taxon>Cytophagales</taxon>
        <taxon>Catalimonadaceae</taxon>
        <taxon>Catalinimonas</taxon>
    </lineage>
</organism>
<evidence type="ECO:0000256" key="2">
    <source>
        <dbReference type="ARBA" id="ARBA00022475"/>
    </source>
</evidence>
<keyword evidence="16" id="KW-1185">Reference proteome</keyword>
<dbReference type="PANTHER" id="PTHR47529">
    <property type="entry name" value="PEPTIDYL-PROLYL CIS-TRANS ISOMERASE D"/>
    <property type="match status" value="1"/>
</dbReference>
<dbReference type="RefSeq" id="WP_089681594.1">
    <property type="nucleotide sequence ID" value="NZ_FNFO01000003.1"/>
</dbReference>
<evidence type="ECO:0000256" key="13">
    <source>
        <dbReference type="SAM" id="Phobius"/>
    </source>
</evidence>
<dbReference type="AlphaFoldDB" id="A0A1G9EW74"/>
<dbReference type="GO" id="GO:0003755">
    <property type="term" value="F:peptidyl-prolyl cis-trans isomerase activity"/>
    <property type="evidence" value="ECO:0007669"/>
    <property type="project" value="UniProtKB-KW"/>
</dbReference>
<evidence type="ECO:0000256" key="7">
    <source>
        <dbReference type="ARBA" id="ARBA00023186"/>
    </source>
</evidence>
<evidence type="ECO:0000256" key="3">
    <source>
        <dbReference type="ARBA" id="ARBA00022519"/>
    </source>
</evidence>
<dbReference type="OrthoDB" id="9812372at2"/>
<evidence type="ECO:0000256" key="12">
    <source>
        <dbReference type="SAM" id="Coils"/>
    </source>
</evidence>
<dbReference type="GO" id="GO:0005886">
    <property type="term" value="C:plasma membrane"/>
    <property type="evidence" value="ECO:0007669"/>
    <property type="project" value="UniProtKB-SubCell"/>
</dbReference>
<evidence type="ECO:0000256" key="11">
    <source>
        <dbReference type="PROSITE-ProRule" id="PRU00278"/>
    </source>
</evidence>
<feature type="coiled-coil region" evidence="12">
    <location>
        <begin position="258"/>
        <end position="285"/>
    </location>
</feature>
<keyword evidence="6 13" id="KW-0472">Membrane</keyword>
<comment type="subcellular location">
    <subcellularLocation>
        <location evidence="1">Cell inner membrane</location>
        <topology evidence="1">Single-pass type II membrane protein</topology>
        <orientation evidence="1">Periplasmic side</orientation>
    </subcellularLocation>
</comment>
<dbReference type="Pfam" id="PF13616">
    <property type="entry name" value="Rotamase_3"/>
    <property type="match status" value="1"/>
</dbReference>
<feature type="transmembrane region" description="Helical" evidence="13">
    <location>
        <begin position="12"/>
        <end position="32"/>
    </location>
</feature>
<evidence type="ECO:0000256" key="5">
    <source>
        <dbReference type="ARBA" id="ARBA00022989"/>
    </source>
</evidence>
<keyword evidence="12" id="KW-0175">Coiled coil</keyword>
<dbReference type="EMBL" id="FNFO01000003">
    <property type="protein sequence ID" value="SDK80298.1"/>
    <property type="molecule type" value="Genomic_DNA"/>
</dbReference>
<evidence type="ECO:0000256" key="4">
    <source>
        <dbReference type="ARBA" id="ARBA00022692"/>
    </source>
</evidence>
<proteinExistence type="inferred from homology"/>
<dbReference type="Pfam" id="PF13623">
    <property type="entry name" value="SurA_N_2"/>
    <property type="match status" value="1"/>
</dbReference>
<gene>
    <name evidence="15" type="ORF">SAMN05421823_103601</name>
</gene>
<evidence type="ECO:0000313" key="16">
    <source>
        <dbReference type="Proteomes" id="UP000198510"/>
    </source>
</evidence>
<dbReference type="SUPFAM" id="SSF109998">
    <property type="entry name" value="Triger factor/SurA peptide-binding domain-like"/>
    <property type="match status" value="1"/>
</dbReference>
<name>A0A1G9EW74_9BACT</name>
<comment type="similarity">
    <text evidence="8">Belongs to the PpiD chaperone family.</text>
</comment>
<dbReference type="PROSITE" id="PS50198">
    <property type="entry name" value="PPIC_PPIASE_2"/>
    <property type="match status" value="2"/>
</dbReference>
<keyword evidence="11 15" id="KW-0413">Isomerase</keyword>
<dbReference type="Pfam" id="PF13145">
    <property type="entry name" value="Rotamase_2"/>
    <property type="match status" value="1"/>
</dbReference>
<keyword evidence="4 13" id="KW-0812">Transmembrane</keyword>
<evidence type="ECO:0000256" key="1">
    <source>
        <dbReference type="ARBA" id="ARBA00004382"/>
    </source>
</evidence>
<feature type="domain" description="PpiC" evidence="14">
    <location>
        <begin position="346"/>
        <end position="447"/>
    </location>
</feature>
<keyword evidence="11" id="KW-0697">Rotamase</keyword>
<feature type="domain" description="PpiC" evidence="14">
    <location>
        <begin position="579"/>
        <end position="661"/>
    </location>
</feature>
<reference evidence="15 16" key="1">
    <citation type="submission" date="2016-10" db="EMBL/GenBank/DDBJ databases">
        <authorList>
            <person name="de Groot N.N."/>
        </authorList>
    </citation>
    <scope>NUCLEOTIDE SEQUENCE [LARGE SCALE GENOMIC DNA]</scope>
    <source>
        <strain evidence="15 16">DSM 25186</strain>
    </source>
</reference>
<keyword evidence="2" id="KW-1003">Cell membrane</keyword>
<evidence type="ECO:0000313" key="15">
    <source>
        <dbReference type="EMBL" id="SDK80298.1"/>
    </source>
</evidence>
<evidence type="ECO:0000256" key="8">
    <source>
        <dbReference type="ARBA" id="ARBA00038408"/>
    </source>
</evidence>
<evidence type="ECO:0000256" key="6">
    <source>
        <dbReference type="ARBA" id="ARBA00023136"/>
    </source>
</evidence>
<dbReference type="InterPro" id="IPR027304">
    <property type="entry name" value="Trigger_fact/SurA_dom_sf"/>
</dbReference>
<accession>A0A1G9EW74</accession>
<dbReference type="PANTHER" id="PTHR47529:SF1">
    <property type="entry name" value="PERIPLASMIC CHAPERONE PPID"/>
    <property type="match status" value="1"/>
</dbReference>
<keyword evidence="7" id="KW-0143">Chaperone</keyword>
<dbReference type="SUPFAM" id="SSF54534">
    <property type="entry name" value="FKBP-like"/>
    <property type="match status" value="2"/>
</dbReference>
<evidence type="ECO:0000256" key="9">
    <source>
        <dbReference type="ARBA" id="ARBA00040743"/>
    </source>
</evidence>
<dbReference type="Gene3D" id="3.10.50.40">
    <property type="match status" value="2"/>
</dbReference>
<sequence>MSIIQTLRDKSWIAVVFVLIAMVAFILGDLFGPNSMLLGNNKQLVGEIAGEDVTLQEYQAKVDELTRNMAIQNGGTPPSEAQMPAIREQAWNQLIFEKAYQKQFEALGLEVTADEQYDMVQGNNIHPWVRQSFSDPETGEFDGERIRTFLSALKAGQVPPEQQMMWLNFESQLIPNRLQTKYENLLTSTNYITKAEAQREYQKQSAKASLRYVYVPYRSVADSTIQVSDSDLNAYLKAHASEFKQEDTRTFDYVVFPLSASKEDSAAVYRELAQLKEEFKQAVNDSVFAVNNSDVSVAPRLVMPSELPTELADASFTLQTGEVYGPFTNGNALALYKIGETDETGESYVRASHILIKPAADTDADKQLAKKEARRILGEIKGGASFAEMARQYGTDGTATRGGDLGWFGKGRMVKPFEDAVFAKQGTGLLNDVVETNFGYHIIEVTQPQDSKRYKLYTVQRELEASEGSREQVYREASRFAGTATGAEAFDRLQEENPAVNRFTASRIQKNAQYVNNISGRGARDMIRWAFNDAQVGDVSGVFEADDQYIVAVLTGKTEAGTPALADVRSEVESEVIKEKKAEQIKARLKEISEKDLDAIAKAYGSGATVNSANDVTLGSGSLPGIGVDPLLLGAAFALEPNNVSQPVAGDNGVAILEVTSKEPAAEIADYNTYKGEVEQRLGSRTQYAVSQVIREKSDIEDERVKYF</sequence>
<dbReference type="InterPro" id="IPR052029">
    <property type="entry name" value="PpiD_chaperone"/>
</dbReference>
<dbReference type="Proteomes" id="UP000198510">
    <property type="component" value="Unassembled WGS sequence"/>
</dbReference>
<dbReference type="InterPro" id="IPR046357">
    <property type="entry name" value="PPIase_dom_sf"/>
</dbReference>
<dbReference type="InterPro" id="IPR000297">
    <property type="entry name" value="PPIase_PpiC"/>
</dbReference>
<dbReference type="STRING" id="1075417.SAMN05421823_103601"/>
<evidence type="ECO:0000256" key="10">
    <source>
        <dbReference type="ARBA" id="ARBA00042775"/>
    </source>
</evidence>
<keyword evidence="3" id="KW-0997">Cell inner membrane</keyword>